<dbReference type="GO" id="GO:0016755">
    <property type="term" value="F:aminoacyltransferase activity"/>
    <property type="evidence" value="ECO:0007669"/>
    <property type="project" value="TreeGrafter"/>
</dbReference>
<name>A0A2A5RMC5_9LACT</name>
<dbReference type="EMBL" id="JXJU01000004">
    <property type="protein sequence ID" value="PCS00420.1"/>
    <property type="molecule type" value="Genomic_DNA"/>
</dbReference>
<keyword evidence="4 6" id="KW-1133">Transmembrane helix</keyword>
<dbReference type="RefSeq" id="WP_096817729.1">
    <property type="nucleotide sequence ID" value="NZ_JXJU01000004.1"/>
</dbReference>
<accession>A0A2A5RMC5</accession>
<dbReference type="Proteomes" id="UP000218181">
    <property type="component" value="Unassembled WGS sequence"/>
</dbReference>
<dbReference type="OrthoDB" id="145485at2"/>
<feature type="transmembrane region" description="Helical" evidence="6">
    <location>
        <begin position="61"/>
        <end position="84"/>
    </location>
</feature>
<reference evidence="8 9" key="1">
    <citation type="submission" date="2014-12" db="EMBL/GenBank/DDBJ databases">
        <title>Draft genome sequences of 10 type strains of Lactococcus.</title>
        <authorList>
            <person name="Sun Z."/>
            <person name="Zhong Z."/>
            <person name="Liu W."/>
            <person name="Zhang W."/>
            <person name="Zhang H."/>
        </authorList>
    </citation>
    <scope>NUCLEOTIDE SEQUENCE [LARGE SCALE GENOMIC DNA]</scope>
    <source>
        <strain evidence="8 9">JCM 16395</strain>
    </source>
</reference>
<feature type="transmembrane region" description="Helical" evidence="6">
    <location>
        <begin position="147"/>
        <end position="169"/>
    </location>
</feature>
<comment type="caution">
    <text evidence="8">The sequence shown here is derived from an EMBL/GenBank/DDBJ whole genome shotgun (WGS) entry which is preliminary data.</text>
</comment>
<evidence type="ECO:0000256" key="3">
    <source>
        <dbReference type="ARBA" id="ARBA00022692"/>
    </source>
</evidence>
<evidence type="ECO:0000256" key="1">
    <source>
        <dbReference type="ARBA" id="ARBA00004651"/>
    </source>
</evidence>
<keyword evidence="2" id="KW-1003">Cell membrane</keyword>
<evidence type="ECO:0000256" key="6">
    <source>
        <dbReference type="SAM" id="Phobius"/>
    </source>
</evidence>
<feature type="transmembrane region" description="Helical" evidence="6">
    <location>
        <begin position="115"/>
        <end position="135"/>
    </location>
</feature>
<protein>
    <recommendedName>
        <fullName evidence="7">Phosphatidylglycerol lysyltransferase C-terminal domain-containing protein</fullName>
    </recommendedName>
</protein>
<dbReference type="GO" id="GO:0005886">
    <property type="term" value="C:plasma membrane"/>
    <property type="evidence" value="ECO:0007669"/>
    <property type="project" value="UniProtKB-SubCell"/>
</dbReference>
<dbReference type="SUPFAM" id="SSF55729">
    <property type="entry name" value="Acyl-CoA N-acyltransferases (Nat)"/>
    <property type="match status" value="1"/>
</dbReference>
<evidence type="ECO:0000256" key="5">
    <source>
        <dbReference type="ARBA" id="ARBA00023136"/>
    </source>
</evidence>
<evidence type="ECO:0000259" key="7">
    <source>
        <dbReference type="Pfam" id="PF09924"/>
    </source>
</evidence>
<keyword evidence="3 6" id="KW-0812">Transmembrane</keyword>
<feature type="domain" description="Phosphatidylglycerol lysyltransferase C-terminal" evidence="7">
    <location>
        <begin position="247"/>
        <end position="540"/>
    </location>
</feature>
<dbReference type="GO" id="GO:0055091">
    <property type="term" value="P:phospholipid homeostasis"/>
    <property type="evidence" value="ECO:0007669"/>
    <property type="project" value="TreeGrafter"/>
</dbReference>
<evidence type="ECO:0000256" key="2">
    <source>
        <dbReference type="ARBA" id="ARBA00022475"/>
    </source>
</evidence>
<feature type="transmembrane region" description="Helical" evidence="6">
    <location>
        <begin position="206"/>
        <end position="227"/>
    </location>
</feature>
<dbReference type="InterPro" id="IPR024320">
    <property type="entry name" value="LPG_synthase_C"/>
</dbReference>
<evidence type="ECO:0000313" key="9">
    <source>
        <dbReference type="Proteomes" id="UP000218181"/>
    </source>
</evidence>
<dbReference type="PANTHER" id="PTHR34697:SF2">
    <property type="entry name" value="PHOSPHATIDYLGLYCEROL LYSYLTRANSFERASE"/>
    <property type="match status" value="1"/>
</dbReference>
<feature type="transmembrane region" description="Helical" evidence="6">
    <location>
        <begin position="21"/>
        <end position="41"/>
    </location>
</feature>
<keyword evidence="5 6" id="KW-0472">Membrane</keyword>
<dbReference type="STRING" id="1291764.GCA_001311235_02015"/>
<dbReference type="InterPro" id="IPR051211">
    <property type="entry name" value="PG_lysyltransferase"/>
</dbReference>
<proteinExistence type="predicted"/>
<dbReference type="InterPro" id="IPR016181">
    <property type="entry name" value="Acyl_CoA_acyltransferase"/>
</dbReference>
<gene>
    <name evidence="8" type="ORF">RT41_GL001307</name>
</gene>
<sequence>MNTEIIIGKNNWLKIKRITQNIAMTLMFLLSLSNVIGFYIWRIHPFGYNRTFNYYRFVAPFGLSTHFILAFVLGFIGLLVSVNLFRYVRSAWIIAMVTQSVLLGLHLLLTGHVFALSTFISLFILIVLGATYKDFKRSSERLSLKRGLIIAAVPIAMALFNTILSMSILSDDYQGAHNAVLSFNDSLKFLFLMDTNLSKYTSEVHLFALSLIIVSWVCIVIAALLVLKPLVYNPFVSSIERKKTYDLVNRFGKNPMDYMTLMSDKHYFFGEMTEGVIAYVMVNNIMVICGDIICAKEDAVTFLSEIRRFAYKNNWKLLFMDITEEFRTAYEDLDFGMIKIGEDACVRLSEFTLSGKPRAKVRANINHAKKNGLVVKEYEPLKQRNQAVEHEINEISQEWFKQKGAEMGFMLGGLALENPLGRRYFYSENADGQMQAFIIFVPYAQGSGYMADVTRRRDAAPNGAMEIIFAQAFEKMAQEGVTWGNIGLCPLANMDKDDKSITTQLFQFVYENLNGVYGFKGLYQAKKKWAPTDWQPRYIAISPKTFGPNFAYAMIKAQNPKGINKMILEKLKIHGEN</sequence>
<dbReference type="Pfam" id="PF09924">
    <property type="entry name" value="LPG_synthase_C"/>
    <property type="match status" value="1"/>
</dbReference>
<dbReference type="PANTHER" id="PTHR34697">
    <property type="entry name" value="PHOSPHATIDYLGLYCEROL LYSYLTRANSFERASE"/>
    <property type="match status" value="1"/>
</dbReference>
<dbReference type="AlphaFoldDB" id="A0A2A5RMC5"/>
<organism evidence="8 9">
    <name type="scientific">Lactococcus fujiensis JCM 16395</name>
    <dbReference type="NCBI Taxonomy" id="1291764"/>
    <lineage>
        <taxon>Bacteria</taxon>
        <taxon>Bacillati</taxon>
        <taxon>Bacillota</taxon>
        <taxon>Bacilli</taxon>
        <taxon>Lactobacillales</taxon>
        <taxon>Streptococcaceae</taxon>
        <taxon>Lactococcus</taxon>
    </lineage>
</organism>
<evidence type="ECO:0000256" key="4">
    <source>
        <dbReference type="ARBA" id="ARBA00022989"/>
    </source>
</evidence>
<keyword evidence="9" id="KW-1185">Reference proteome</keyword>
<comment type="subcellular location">
    <subcellularLocation>
        <location evidence="1">Cell membrane</location>
        <topology evidence="1">Multi-pass membrane protein</topology>
    </subcellularLocation>
</comment>
<evidence type="ECO:0000313" key="8">
    <source>
        <dbReference type="EMBL" id="PCS00420.1"/>
    </source>
</evidence>